<proteinExistence type="predicted"/>
<dbReference type="STRING" id="1121393.SAMN02745216_02396"/>
<dbReference type="Gene3D" id="3.40.50.1110">
    <property type="entry name" value="SGNH hydrolase"/>
    <property type="match status" value="1"/>
</dbReference>
<keyword evidence="2" id="KW-1185">Reference proteome</keyword>
<dbReference type="InterPro" id="IPR001087">
    <property type="entry name" value="GDSL"/>
</dbReference>
<sequence length="350" mass="38872">MLGLLLLTGAAEALVRATHADQCQYSSFPGAEAFLPDPDLGWVLKPGFDAFISYDQHRVSINSMGLRSPEVSAKQPGEFRVLCLGESTTFGAGLANGRDYPSILEKLLSDKDGAGRYTVINAGVPAWSSYQSREFLRTRGAELSPDLVVVYHEVNDYLPVLVRKTYFNQFGEMDSDEQLYGSRSFRALSVLAKRSALVRFALKTKLLLHMRTGQYGPAVNDLHQIGMPGMTPNLLLSGDFSRPENAEGNAPHPRRVTDQERVNNFYKINGLCKKMGAGLLIIHPCYAYTRRHECPAVQFCREEGVPMLEAYDVLGGRLDLFQDFMHPNAEGHKALASALLEFIKQNKLPE</sequence>
<dbReference type="Pfam" id="PF00657">
    <property type="entry name" value="Lipase_GDSL"/>
    <property type="match status" value="1"/>
</dbReference>
<dbReference type="EMBL" id="FQZU01000013">
    <property type="protein sequence ID" value="SHJ85526.1"/>
    <property type="molecule type" value="Genomic_DNA"/>
</dbReference>
<dbReference type="InterPro" id="IPR036514">
    <property type="entry name" value="SGNH_hydro_sf"/>
</dbReference>
<dbReference type="GO" id="GO:0016788">
    <property type="term" value="F:hydrolase activity, acting on ester bonds"/>
    <property type="evidence" value="ECO:0007669"/>
    <property type="project" value="InterPro"/>
</dbReference>
<dbReference type="AlphaFoldDB" id="A0A1M6MQ38"/>
<gene>
    <name evidence="1" type="ORF">SAMN02745216_02396</name>
</gene>
<keyword evidence="1" id="KW-0378">Hydrolase</keyword>
<organism evidence="1 2">
    <name type="scientific">Desulfatibacillum alkenivorans DSM 16219</name>
    <dbReference type="NCBI Taxonomy" id="1121393"/>
    <lineage>
        <taxon>Bacteria</taxon>
        <taxon>Pseudomonadati</taxon>
        <taxon>Thermodesulfobacteriota</taxon>
        <taxon>Desulfobacteria</taxon>
        <taxon>Desulfobacterales</taxon>
        <taxon>Desulfatibacillaceae</taxon>
        <taxon>Desulfatibacillum</taxon>
    </lineage>
</organism>
<accession>A0A1M6MQ38</accession>
<dbReference type="SUPFAM" id="SSF52266">
    <property type="entry name" value="SGNH hydrolase"/>
    <property type="match status" value="1"/>
</dbReference>
<name>A0A1M6MQ38_9BACT</name>
<reference evidence="2" key="1">
    <citation type="submission" date="2016-11" db="EMBL/GenBank/DDBJ databases">
        <authorList>
            <person name="Varghese N."/>
            <person name="Submissions S."/>
        </authorList>
    </citation>
    <scope>NUCLEOTIDE SEQUENCE [LARGE SCALE GENOMIC DNA]</scope>
    <source>
        <strain evidence="2">DSM 16219</strain>
    </source>
</reference>
<evidence type="ECO:0000313" key="2">
    <source>
        <dbReference type="Proteomes" id="UP000183994"/>
    </source>
</evidence>
<dbReference type="Proteomes" id="UP000183994">
    <property type="component" value="Unassembled WGS sequence"/>
</dbReference>
<evidence type="ECO:0000313" key="1">
    <source>
        <dbReference type="EMBL" id="SHJ85526.1"/>
    </source>
</evidence>
<protein>
    <submittedName>
        <fullName evidence="1">GDSL-like Lipase/Acylhydrolase family</fullName>
    </submittedName>
</protein>